<dbReference type="Gene3D" id="3.40.50.720">
    <property type="entry name" value="NAD(P)-binding Rossmann-like Domain"/>
    <property type="match status" value="1"/>
</dbReference>
<dbReference type="Pfam" id="PF02153">
    <property type="entry name" value="PDH_N"/>
    <property type="match status" value="1"/>
</dbReference>
<dbReference type="InterPro" id="IPR046826">
    <property type="entry name" value="PDH_N"/>
</dbReference>
<keyword evidence="1" id="KW-0560">Oxidoreductase</keyword>
<evidence type="ECO:0000313" key="4">
    <source>
        <dbReference type="Proteomes" id="UP000663918"/>
    </source>
</evidence>
<sequence length="252" mass="26727">MTSKAGGRTGGRLGLIGFGAFGRLTARHLSDRFEILAYDPAATDDLGLIRLAGLEEAAACPIVILAVPVEALAATVRAIAPHVAPDALIIDVGSVKVLPARLMAEGLADGVRLVGTHPLFGPQSGKDGIAGLRIAVCPINDDRAARRVSAFCRRALGLKVFAVSPEDHDREAAVVQGLTHLIARVLLAMEPLPSRMTTASFERIMQAVEMVRHDSPAVFRAIERDNPFAAGVRERFFALADEARAELDGPES</sequence>
<dbReference type="SUPFAM" id="SSF48179">
    <property type="entry name" value="6-phosphogluconate dehydrogenase C-terminal domain-like"/>
    <property type="match status" value="1"/>
</dbReference>
<dbReference type="SUPFAM" id="SSF51735">
    <property type="entry name" value="NAD(P)-binding Rossmann-fold domains"/>
    <property type="match status" value="1"/>
</dbReference>
<evidence type="ECO:0000256" key="1">
    <source>
        <dbReference type="ARBA" id="ARBA00023002"/>
    </source>
</evidence>
<protein>
    <submittedName>
        <fullName evidence="3">Prephenate dehydrogenase</fullName>
    </submittedName>
</protein>
<dbReference type="PANTHER" id="PTHR21363">
    <property type="entry name" value="PREPHENATE DEHYDROGENASE"/>
    <property type="match status" value="1"/>
</dbReference>
<proteinExistence type="predicted"/>
<dbReference type="GO" id="GO:0004665">
    <property type="term" value="F:prephenate dehydrogenase (NADP+) activity"/>
    <property type="evidence" value="ECO:0007669"/>
    <property type="project" value="InterPro"/>
</dbReference>
<accession>A0A975C1W4</accession>
<dbReference type="InterPro" id="IPR036291">
    <property type="entry name" value="NAD(P)-bd_dom_sf"/>
</dbReference>
<dbReference type="AlphaFoldDB" id="A0A975C1W4"/>
<gene>
    <name evidence="3" type="ORF">IFJ75_05450</name>
</gene>
<evidence type="ECO:0000313" key="3">
    <source>
        <dbReference type="EMBL" id="QTC92338.1"/>
    </source>
</evidence>
<dbReference type="GO" id="GO:0070403">
    <property type="term" value="F:NAD+ binding"/>
    <property type="evidence" value="ECO:0007669"/>
    <property type="project" value="InterPro"/>
</dbReference>
<organism evidence="3 4">
    <name type="scientific">Brevundimonas goettingensis</name>
    <dbReference type="NCBI Taxonomy" id="2774190"/>
    <lineage>
        <taxon>Bacteria</taxon>
        <taxon>Pseudomonadati</taxon>
        <taxon>Pseudomonadota</taxon>
        <taxon>Alphaproteobacteria</taxon>
        <taxon>Caulobacterales</taxon>
        <taxon>Caulobacteraceae</taxon>
        <taxon>Brevundimonas</taxon>
    </lineage>
</organism>
<dbReference type="EMBL" id="CP062222">
    <property type="protein sequence ID" value="QTC92338.1"/>
    <property type="molecule type" value="Genomic_DNA"/>
</dbReference>
<dbReference type="InterPro" id="IPR003099">
    <property type="entry name" value="Prephen_DH"/>
</dbReference>
<dbReference type="RefSeq" id="WP_225897009.1">
    <property type="nucleotide sequence ID" value="NZ_CP062222.1"/>
</dbReference>
<keyword evidence="4" id="KW-1185">Reference proteome</keyword>
<evidence type="ECO:0000259" key="2">
    <source>
        <dbReference type="PROSITE" id="PS51176"/>
    </source>
</evidence>
<name>A0A975C1W4_9CAUL</name>
<dbReference type="PROSITE" id="PS51176">
    <property type="entry name" value="PDH_ADH"/>
    <property type="match status" value="1"/>
</dbReference>
<dbReference type="PANTHER" id="PTHR21363:SF0">
    <property type="entry name" value="PREPHENATE DEHYDROGENASE [NADP(+)]"/>
    <property type="match status" value="1"/>
</dbReference>
<reference evidence="3" key="1">
    <citation type="submission" date="2020-09" db="EMBL/GenBank/DDBJ databases">
        <title>Brevundimonas sp. LVF2 isolated from a puddle in Goettingen, Germany.</title>
        <authorList>
            <person name="Friedrich I."/>
            <person name="Klassen A."/>
            <person name="Hannes N."/>
            <person name="Schneider D."/>
            <person name="Hertel R."/>
            <person name="Daniel R."/>
        </authorList>
    </citation>
    <scope>NUCLEOTIDE SEQUENCE</scope>
    <source>
        <strain evidence="3">LVF2</strain>
    </source>
</reference>
<dbReference type="InterPro" id="IPR050812">
    <property type="entry name" value="Preph/Arog_dehydrog"/>
</dbReference>
<dbReference type="KEGG" id="bgoe:IFJ75_05450"/>
<feature type="domain" description="Prephenate/arogenate dehydrogenase" evidence="2">
    <location>
        <begin position="11"/>
        <end position="252"/>
    </location>
</feature>
<dbReference type="Proteomes" id="UP000663918">
    <property type="component" value="Chromosome"/>
</dbReference>
<dbReference type="GO" id="GO:0006571">
    <property type="term" value="P:tyrosine biosynthetic process"/>
    <property type="evidence" value="ECO:0007669"/>
    <property type="project" value="InterPro"/>
</dbReference>
<dbReference type="GO" id="GO:0008977">
    <property type="term" value="F:prephenate dehydrogenase (NAD+) activity"/>
    <property type="evidence" value="ECO:0007669"/>
    <property type="project" value="InterPro"/>
</dbReference>
<dbReference type="InterPro" id="IPR008927">
    <property type="entry name" value="6-PGluconate_DH-like_C_sf"/>
</dbReference>